<dbReference type="InterPro" id="IPR057670">
    <property type="entry name" value="SH3_retrovirus"/>
</dbReference>
<proteinExistence type="predicted"/>
<dbReference type="Pfam" id="PF25597">
    <property type="entry name" value="SH3_retrovirus"/>
    <property type="match status" value="1"/>
</dbReference>
<feature type="domain" description="Retroviral polymerase SH3-like" evidence="1">
    <location>
        <begin position="57"/>
        <end position="102"/>
    </location>
</feature>
<sequence length="198" mass="23020">MDFGHEITWLNMVSIANARNLGPFQEEEKEEETNLYLIRDIESESKEEDEVILDYLGKFDSKSNKGTFLGYFEISKAYRIYNSRTLTIEESFHINFNDSKPNRELLELDDSFARLDLNMPQRSSNEVRNWQMKSYHPEQQIIGVINNKFLKRSIFKSQGQVALISEIERQTLKKKVLVEDATSLEQTSSLGQAKDKAP</sequence>
<evidence type="ECO:0000259" key="1">
    <source>
        <dbReference type="Pfam" id="PF25597"/>
    </source>
</evidence>
<evidence type="ECO:0000313" key="2">
    <source>
        <dbReference type="EMBL" id="RDY00330.1"/>
    </source>
</evidence>
<accession>A0A371HC27</accession>
<dbReference type="OrthoDB" id="1751476at2759"/>
<keyword evidence="3" id="KW-1185">Reference proteome</keyword>
<evidence type="ECO:0000313" key="3">
    <source>
        <dbReference type="Proteomes" id="UP000257109"/>
    </source>
</evidence>
<dbReference type="Proteomes" id="UP000257109">
    <property type="component" value="Unassembled WGS sequence"/>
</dbReference>
<feature type="non-terminal residue" evidence="2">
    <location>
        <position position="1"/>
    </location>
</feature>
<dbReference type="EMBL" id="QJKJ01003026">
    <property type="protein sequence ID" value="RDY00330.1"/>
    <property type="molecule type" value="Genomic_DNA"/>
</dbReference>
<organism evidence="2 3">
    <name type="scientific">Mucuna pruriens</name>
    <name type="common">Velvet bean</name>
    <name type="synonym">Dolichos pruriens</name>
    <dbReference type="NCBI Taxonomy" id="157652"/>
    <lineage>
        <taxon>Eukaryota</taxon>
        <taxon>Viridiplantae</taxon>
        <taxon>Streptophyta</taxon>
        <taxon>Embryophyta</taxon>
        <taxon>Tracheophyta</taxon>
        <taxon>Spermatophyta</taxon>
        <taxon>Magnoliopsida</taxon>
        <taxon>eudicotyledons</taxon>
        <taxon>Gunneridae</taxon>
        <taxon>Pentapetalae</taxon>
        <taxon>rosids</taxon>
        <taxon>fabids</taxon>
        <taxon>Fabales</taxon>
        <taxon>Fabaceae</taxon>
        <taxon>Papilionoideae</taxon>
        <taxon>50 kb inversion clade</taxon>
        <taxon>NPAAA clade</taxon>
        <taxon>indigoferoid/millettioid clade</taxon>
        <taxon>Phaseoleae</taxon>
        <taxon>Mucuna</taxon>
    </lineage>
</organism>
<dbReference type="AlphaFoldDB" id="A0A371HC27"/>
<reference evidence="2" key="1">
    <citation type="submission" date="2018-05" db="EMBL/GenBank/DDBJ databases">
        <title>Draft genome of Mucuna pruriens seed.</title>
        <authorList>
            <person name="Nnadi N.E."/>
            <person name="Vos R."/>
            <person name="Hasami M.H."/>
            <person name="Devisetty U.K."/>
            <person name="Aguiy J.C."/>
        </authorList>
    </citation>
    <scope>NUCLEOTIDE SEQUENCE [LARGE SCALE GENOMIC DNA]</scope>
    <source>
        <strain evidence="2">JCA_2017</strain>
    </source>
</reference>
<name>A0A371HC27_MUCPR</name>
<gene>
    <name evidence="2" type="ORF">CR513_16501</name>
</gene>
<protein>
    <recommendedName>
        <fullName evidence="1">Retroviral polymerase SH3-like domain-containing protein</fullName>
    </recommendedName>
</protein>
<comment type="caution">
    <text evidence="2">The sequence shown here is derived from an EMBL/GenBank/DDBJ whole genome shotgun (WGS) entry which is preliminary data.</text>
</comment>